<name>A0A9P5MKM0_9AGAM</name>
<evidence type="ECO:0000313" key="4">
    <source>
        <dbReference type="Proteomes" id="UP000759537"/>
    </source>
</evidence>
<evidence type="ECO:0000313" key="3">
    <source>
        <dbReference type="EMBL" id="KAF8464800.1"/>
    </source>
</evidence>
<gene>
    <name evidence="3" type="ORF">DFH94DRAFT_857802</name>
</gene>
<reference evidence="3" key="2">
    <citation type="journal article" date="2020" name="Nat. Commun.">
        <title>Large-scale genome sequencing of mycorrhizal fungi provides insights into the early evolution of symbiotic traits.</title>
        <authorList>
            <person name="Miyauchi S."/>
            <person name="Kiss E."/>
            <person name="Kuo A."/>
            <person name="Drula E."/>
            <person name="Kohler A."/>
            <person name="Sanchez-Garcia M."/>
            <person name="Morin E."/>
            <person name="Andreopoulos B."/>
            <person name="Barry K.W."/>
            <person name="Bonito G."/>
            <person name="Buee M."/>
            <person name="Carver A."/>
            <person name="Chen C."/>
            <person name="Cichocki N."/>
            <person name="Clum A."/>
            <person name="Culley D."/>
            <person name="Crous P.W."/>
            <person name="Fauchery L."/>
            <person name="Girlanda M."/>
            <person name="Hayes R.D."/>
            <person name="Keri Z."/>
            <person name="LaButti K."/>
            <person name="Lipzen A."/>
            <person name="Lombard V."/>
            <person name="Magnuson J."/>
            <person name="Maillard F."/>
            <person name="Murat C."/>
            <person name="Nolan M."/>
            <person name="Ohm R.A."/>
            <person name="Pangilinan J."/>
            <person name="Pereira M.F."/>
            <person name="Perotto S."/>
            <person name="Peter M."/>
            <person name="Pfister S."/>
            <person name="Riley R."/>
            <person name="Sitrit Y."/>
            <person name="Stielow J.B."/>
            <person name="Szollosi G."/>
            <person name="Zifcakova L."/>
            <person name="Stursova M."/>
            <person name="Spatafora J.W."/>
            <person name="Tedersoo L."/>
            <person name="Vaario L.M."/>
            <person name="Yamada A."/>
            <person name="Yan M."/>
            <person name="Wang P."/>
            <person name="Xu J."/>
            <person name="Bruns T."/>
            <person name="Baldrian P."/>
            <person name="Vilgalys R."/>
            <person name="Dunand C."/>
            <person name="Henrissat B."/>
            <person name="Grigoriev I.V."/>
            <person name="Hibbett D."/>
            <person name="Nagy L.G."/>
            <person name="Martin F.M."/>
        </authorList>
    </citation>
    <scope>NUCLEOTIDE SEQUENCE</scope>
    <source>
        <strain evidence="3">Prilba</strain>
    </source>
</reference>
<proteinExistence type="predicted"/>
<dbReference type="EMBL" id="WHVB01000052">
    <property type="protein sequence ID" value="KAF8464800.1"/>
    <property type="molecule type" value="Genomic_DNA"/>
</dbReference>
<accession>A0A9P5MKM0</accession>
<evidence type="ECO:0000256" key="2">
    <source>
        <dbReference type="SAM" id="SignalP"/>
    </source>
</evidence>
<keyword evidence="2" id="KW-0732">Signal</keyword>
<feature type="compositionally biased region" description="Polar residues" evidence="1">
    <location>
        <begin position="124"/>
        <end position="135"/>
    </location>
</feature>
<feature type="region of interest" description="Disordered" evidence="1">
    <location>
        <begin position="112"/>
        <end position="199"/>
    </location>
</feature>
<feature type="chain" id="PRO_5040414683" evidence="2">
    <location>
        <begin position="32"/>
        <end position="270"/>
    </location>
</feature>
<sequence length="270" mass="29428">MVISQSGHILLWPSPLFLCHMLCPILTVSLACVSSYRTRFPVTPPTVTATPIMTSDSFFFSWEENWGSAQSGVPRIKTLAPSPSERRPCTASTLPTLPAICGVTQKVPARRLKKAKQFQDARTQRQVSELSSPPVSTAIPPHAPPQFVHAHLSSVPRTGHYNPISVPSAARAGHEHKPRSSKLSEDDDDFAPVSTPTASDESSSLAFLAMLHLSAALGTQSRHAPGPDGHAYEVAWRAEACLTARVPIRKDRLDRRYSNLADSTQLEPVR</sequence>
<comment type="caution">
    <text evidence="3">The sequence shown here is derived from an EMBL/GenBank/DDBJ whole genome shotgun (WGS) entry which is preliminary data.</text>
</comment>
<protein>
    <submittedName>
        <fullName evidence="3">Uncharacterized protein</fullName>
    </submittedName>
</protein>
<keyword evidence="4" id="KW-1185">Reference proteome</keyword>
<dbReference type="AlphaFoldDB" id="A0A9P5MKM0"/>
<dbReference type="Proteomes" id="UP000759537">
    <property type="component" value="Unassembled WGS sequence"/>
</dbReference>
<feature type="signal peptide" evidence="2">
    <location>
        <begin position="1"/>
        <end position="31"/>
    </location>
</feature>
<organism evidence="3 4">
    <name type="scientific">Russula ochroleuca</name>
    <dbReference type="NCBI Taxonomy" id="152965"/>
    <lineage>
        <taxon>Eukaryota</taxon>
        <taxon>Fungi</taxon>
        <taxon>Dikarya</taxon>
        <taxon>Basidiomycota</taxon>
        <taxon>Agaricomycotina</taxon>
        <taxon>Agaricomycetes</taxon>
        <taxon>Russulales</taxon>
        <taxon>Russulaceae</taxon>
        <taxon>Russula</taxon>
    </lineage>
</organism>
<reference evidence="3" key="1">
    <citation type="submission" date="2019-10" db="EMBL/GenBank/DDBJ databases">
        <authorList>
            <consortium name="DOE Joint Genome Institute"/>
            <person name="Kuo A."/>
            <person name="Miyauchi S."/>
            <person name="Kiss E."/>
            <person name="Drula E."/>
            <person name="Kohler A."/>
            <person name="Sanchez-Garcia M."/>
            <person name="Andreopoulos B."/>
            <person name="Barry K.W."/>
            <person name="Bonito G."/>
            <person name="Buee M."/>
            <person name="Carver A."/>
            <person name="Chen C."/>
            <person name="Cichocki N."/>
            <person name="Clum A."/>
            <person name="Culley D."/>
            <person name="Crous P.W."/>
            <person name="Fauchery L."/>
            <person name="Girlanda M."/>
            <person name="Hayes R."/>
            <person name="Keri Z."/>
            <person name="LaButti K."/>
            <person name="Lipzen A."/>
            <person name="Lombard V."/>
            <person name="Magnuson J."/>
            <person name="Maillard F."/>
            <person name="Morin E."/>
            <person name="Murat C."/>
            <person name="Nolan M."/>
            <person name="Ohm R."/>
            <person name="Pangilinan J."/>
            <person name="Pereira M."/>
            <person name="Perotto S."/>
            <person name="Peter M."/>
            <person name="Riley R."/>
            <person name="Sitrit Y."/>
            <person name="Stielow B."/>
            <person name="Szollosi G."/>
            <person name="Zifcakova L."/>
            <person name="Stursova M."/>
            <person name="Spatafora J.W."/>
            <person name="Tedersoo L."/>
            <person name="Vaario L.-M."/>
            <person name="Yamada A."/>
            <person name="Yan M."/>
            <person name="Wang P."/>
            <person name="Xu J."/>
            <person name="Bruns T."/>
            <person name="Baldrian P."/>
            <person name="Vilgalys R."/>
            <person name="Henrissat B."/>
            <person name="Grigoriev I.V."/>
            <person name="Hibbett D."/>
            <person name="Nagy L.G."/>
            <person name="Martin F.M."/>
        </authorList>
    </citation>
    <scope>NUCLEOTIDE SEQUENCE</scope>
    <source>
        <strain evidence="3">Prilba</strain>
    </source>
</reference>
<evidence type="ECO:0000256" key="1">
    <source>
        <dbReference type="SAM" id="MobiDB-lite"/>
    </source>
</evidence>